<keyword evidence="10" id="KW-0626">Porin</keyword>
<keyword evidence="12" id="KW-0564">Palmitate</keyword>
<proteinExistence type="inferred from homology"/>
<evidence type="ECO:0000256" key="12">
    <source>
        <dbReference type="ARBA" id="ARBA00023139"/>
    </source>
</evidence>
<dbReference type="Pfam" id="PF02563">
    <property type="entry name" value="Poly_export"/>
    <property type="match status" value="1"/>
</dbReference>
<keyword evidence="6 15" id="KW-0812">Transmembrane</keyword>
<feature type="domain" description="Polysaccharide export protein N-terminal" evidence="16">
    <location>
        <begin position="46"/>
        <end position="145"/>
    </location>
</feature>
<keyword evidence="13" id="KW-0998">Cell outer membrane</keyword>
<evidence type="ECO:0000256" key="11">
    <source>
        <dbReference type="ARBA" id="ARBA00023136"/>
    </source>
</evidence>
<gene>
    <name evidence="18" type="ORF">MNBD_BACTEROID01-1602</name>
</gene>
<evidence type="ECO:0000259" key="16">
    <source>
        <dbReference type="Pfam" id="PF02563"/>
    </source>
</evidence>
<keyword evidence="5" id="KW-0762">Sugar transport</keyword>
<dbReference type="Gene3D" id="3.10.560.10">
    <property type="entry name" value="Outer membrane lipoprotein wza domain like"/>
    <property type="match status" value="1"/>
</dbReference>
<organism evidence="18">
    <name type="scientific">hydrothermal vent metagenome</name>
    <dbReference type="NCBI Taxonomy" id="652676"/>
    <lineage>
        <taxon>unclassified sequences</taxon>
        <taxon>metagenomes</taxon>
        <taxon>ecological metagenomes</taxon>
    </lineage>
</organism>
<dbReference type="PANTHER" id="PTHR33619">
    <property type="entry name" value="POLYSACCHARIDE EXPORT PROTEIN GFCE-RELATED"/>
    <property type="match status" value="1"/>
</dbReference>
<dbReference type="GO" id="GO:0006811">
    <property type="term" value="P:monoatomic ion transport"/>
    <property type="evidence" value="ECO:0007669"/>
    <property type="project" value="UniProtKB-KW"/>
</dbReference>
<evidence type="ECO:0000259" key="17">
    <source>
        <dbReference type="Pfam" id="PF22461"/>
    </source>
</evidence>
<dbReference type="InterPro" id="IPR054765">
    <property type="entry name" value="SLBB_dom"/>
</dbReference>
<dbReference type="PANTHER" id="PTHR33619:SF3">
    <property type="entry name" value="POLYSACCHARIDE EXPORT PROTEIN GFCE-RELATED"/>
    <property type="match status" value="1"/>
</dbReference>
<evidence type="ECO:0000256" key="3">
    <source>
        <dbReference type="ARBA" id="ARBA00022448"/>
    </source>
</evidence>
<keyword evidence="8" id="KW-0625">Polysaccharide transport</keyword>
<dbReference type="PROSITE" id="PS51257">
    <property type="entry name" value="PROKAR_LIPOPROTEIN"/>
    <property type="match status" value="1"/>
</dbReference>
<keyword evidence="9" id="KW-0406">Ion transport</keyword>
<evidence type="ECO:0000256" key="9">
    <source>
        <dbReference type="ARBA" id="ARBA00023065"/>
    </source>
</evidence>
<dbReference type="Pfam" id="PF22461">
    <property type="entry name" value="SLBB_2"/>
    <property type="match status" value="1"/>
</dbReference>
<evidence type="ECO:0000256" key="8">
    <source>
        <dbReference type="ARBA" id="ARBA00023047"/>
    </source>
</evidence>
<sequence length="262" mass="29311">MKKTTFFPLILLGVLLLSSCKLSKDLVYFQDLTNNQTLFGSSVKVPYYKIRPFDNLYINIQTLDTDVNQLFNPSQGNNFFSGTQQMYGDLSSQYINGYLVEADGTISFPIIGIITVSGLTLIEAQNRIKARAMEYLKEPMVKVKILSFKVNVTGEVRNPGLYYNYQGKINVLEAISMAGGITDFAEIDNIVVIRQGKFNTHTHTLDFTSKSVFESDAFYLQPNDLIYIPPRPSKKTQINASTYSLGLSAISTILIVFGFIGL</sequence>
<feature type="transmembrane region" description="Helical" evidence="15">
    <location>
        <begin position="240"/>
        <end position="260"/>
    </location>
</feature>
<feature type="domain" description="SLBB" evidence="17">
    <location>
        <begin position="149"/>
        <end position="228"/>
    </location>
</feature>
<evidence type="ECO:0000256" key="14">
    <source>
        <dbReference type="ARBA" id="ARBA00023288"/>
    </source>
</evidence>
<keyword evidence="15" id="KW-1133">Transmembrane helix</keyword>
<feature type="transmembrane region" description="Helical" evidence="15">
    <location>
        <begin position="106"/>
        <end position="124"/>
    </location>
</feature>
<dbReference type="GO" id="GO:0009279">
    <property type="term" value="C:cell outer membrane"/>
    <property type="evidence" value="ECO:0007669"/>
    <property type="project" value="UniProtKB-SubCell"/>
</dbReference>
<evidence type="ECO:0000256" key="13">
    <source>
        <dbReference type="ARBA" id="ARBA00023237"/>
    </source>
</evidence>
<accession>A0A3B0UFX8</accession>
<protein>
    <submittedName>
        <fullName evidence="18">Uncharacterized protein</fullName>
    </submittedName>
</protein>
<dbReference type="GO" id="GO:0015159">
    <property type="term" value="F:polysaccharide transmembrane transporter activity"/>
    <property type="evidence" value="ECO:0007669"/>
    <property type="project" value="InterPro"/>
</dbReference>
<keyword evidence="4" id="KW-1134">Transmembrane beta strand</keyword>
<evidence type="ECO:0000256" key="6">
    <source>
        <dbReference type="ARBA" id="ARBA00022692"/>
    </source>
</evidence>
<reference evidence="18" key="1">
    <citation type="submission" date="2018-06" db="EMBL/GenBank/DDBJ databases">
        <authorList>
            <person name="Zhirakovskaya E."/>
        </authorList>
    </citation>
    <scope>NUCLEOTIDE SEQUENCE</scope>
</reference>
<evidence type="ECO:0000256" key="5">
    <source>
        <dbReference type="ARBA" id="ARBA00022597"/>
    </source>
</evidence>
<comment type="subcellular location">
    <subcellularLocation>
        <location evidence="1">Cell outer membrane</location>
        <topology evidence="1">Multi-pass membrane protein</topology>
    </subcellularLocation>
</comment>
<evidence type="ECO:0000256" key="7">
    <source>
        <dbReference type="ARBA" id="ARBA00022729"/>
    </source>
</evidence>
<evidence type="ECO:0000256" key="4">
    <source>
        <dbReference type="ARBA" id="ARBA00022452"/>
    </source>
</evidence>
<keyword evidence="14" id="KW-0449">Lipoprotein</keyword>
<dbReference type="GO" id="GO:0046930">
    <property type="term" value="C:pore complex"/>
    <property type="evidence" value="ECO:0007669"/>
    <property type="project" value="UniProtKB-KW"/>
</dbReference>
<keyword evidence="11 15" id="KW-0472">Membrane</keyword>
<evidence type="ECO:0000313" key="18">
    <source>
        <dbReference type="EMBL" id="VAW24187.1"/>
    </source>
</evidence>
<dbReference type="InterPro" id="IPR049712">
    <property type="entry name" value="Poly_export"/>
</dbReference>
<evidence type="ECO:0000256" key="2">
    <source>
        <dbReference type="ARBA" id="ARBA00009450"/>
    </source>
</evidence>
<evidence type="ECO:0000256" key="15">
    <source>
        <dbReference type="SAM" id="Phobius"/>
    </source>
</evidence>
<dbReference type="InterPro" id="IPR003715">
    <property type="entry name" value="Poly_export_N"/>
</dbReference>
<evidence type="ECO:0000256" key="10">
    <source>
        <dbReference type="ARBA" id="ARBA00023114"/>
    </source>
</evidence>
<dbReference type="AlphaFoldDB" id="A0A3B0UFX8"/>
<evidence type="ECO:0000256" key="1">
    <source>
        <dbReference type="ARBA" id="ARBA00004571"/>
    </source>
</evidence>
<dbReference type="GO" id="GO:0015288">
    <property type="term" value="F:porin activity"/>
    <property type="evidence" value="ECO:0007669"/>
    <property type="project" value="UniProtKB-KW"/>
</dbReference>
<comment type="similarity">
    <text evidence="2">Belongs to the BexD/CtrA/VexA family.</text>
</comment>
<keyword evidence="3" id="KW-0813">Transport</keyword>
<name>A0A3B0UFX8_9ZZZZ</name>
<dbReference type="EMBL" id="UOEP01000206">
    <property type="protein sequence ID" value="VAW24187.1"/>
    <property type="molecule type" value="Genomic_DNA"/>
</dbReference>
<keyword evidence="7" id="KW-0732">Signal</keyword>